<dbReference type="GO" id="GO:0004148">
    <property type="term" value="F:dihydrolipoyl dehydrogenase (NADH) activity"/>
    <property type="evidence" value="ECO:0007669"/>
    <property type="project" value="UniProtKB-EC"/>
</dbReference>
<feature type="domain" description="Pyridine nucleotide-disulphide oxidoreductase dimerisation" evidence="17">
    <location>
        <begin position="340"/>
        <end position="449"/>
    </location>
</feature>
<dbReference type="InterPro" id="IPR004099">
    <property type="entry name" value="Pyr_nucl-diS_OxRdtase_dimer"/>
</dbReference>
<feature type="binding site" evidence="14">
    <location>
        <begin position="143"/>
        <end position="145"/>
    </location>
    <ligand>
        <name>FAD</name>
        <dbReference type="ChEBI" id="CHEBI:57692"/>
    </ligand>
</feature>
<evidence type="ECO:0000259" key="18">
    <source>
        <dbReference type="Pfam" id="PF07992"/>
    </source>
</evidence>
<evidence type="ECO:0000256" key="4">
    <source>
        <dbReference type="ARBA" id="ARBA00016961"/>
    </source>
</evidence>
<feature type="binding site" evidence="14">
    <location>
        <position position="265"/>
    </location>
    <ligand>
        <name>NAD(+)</name>
        <dbReference type="ChEBI" id="CHEBI:57540"/>
    </ligand>
</feature>
<keyword evidence="5" id="KW-0963">Cytoplasm</keyword>
<evidence type="ECO:0000256" key="5">
    <source>
        <dbReference type="ARBA" id="ARBA00022490"/>
    </source>
</evidence>
<comment type="miscellaneous">
    <text evidence="16">The active site is a redox-active disulfide bond.</text>
</comment>
<evidence type="ECO:0000256" key="8">
    <source>
        <dbReference type="ARBA" id="ARBA00023002"/>
    </source>
</evidence>
<dbReference type="Gene3D" id="3.50.50.60">
    <property type="entry name" value="FAD/NAD(P)-binding domain"/>
    <property type="match status" value="2"/>
</dbReference>
<dbReference type="InterPro" id="IPR006258">
    <property type="entry name" value="Lipoamide_DH"/>
</dbReference>
<evidence type="ECO:0000313" key="20">
    <source>
        <dbReference type="Proteomes" id="UP000316612"/>
    </source>
</evidence>
<feature type="domain" description="FAD/NAD(P)-binding" evidence="18">
    <location>
        <begin position="10"/>
        <end position="320"/>
    </location>
</feature>
<evidence type="ECO:0000256" key="2">
    <source>
        <dbReference type="ARBA" id="ARBA00007532"/>
    </source>
</evidence>
<protein>
    <recommendedName>
        <fullName evidence="4 16">Dihydrolipoyl dehydrogenase</fullName>
        <ecNumber evidence="3 16">1.8.1.4</ecNumber>
    </recommendedName>
</protein>
<dbReference type="InterPro" id="IPR050151">
    <property type="entry name" value="Class-I_Pyr_Nuc-Dis_Oxidored"/>
</dbReference>
<comment type="cofactor">
    <cofactor evidence="14 16">
        <name>FAD</name>
        <dbReference type="ChEBI" id="CHEBI:57692"/>
    </cofactor>
    <text evidence="14 16">Binds 1 FAD per subunit.</text>
</comment>
<evidence type="ECO:0000259" key="17">
    <source>
        <dbReference type="Pfam" id="PF02852"/>
    </source>
</evidence>
<dbReference type="Proteomes" id="UP000316612">
    <property type="component" value="Unassembled WGS sequence"/>
</dbReference>
<feature type="binding site" evidence="14">
    <location>
        <position position="56"/>
    </location>
    <ligand>
        <name>FAD</name>
        <dbReference type="ChEBI" id="CHEBI:57692"/>
    </ligand>
</feature>
<proteinExistence type="inferred from homology"/>
<name>A0A4Y4DNX4_GLUUR</name>
<evidence type="ECO:0000256" key="15">
    <source>
        <dbReference type="PIRSR" id="PIRSR000350-4"/>
    </source>
</evidence>
<evidence type="ECO:0000256" key="1">
    <source>
        <dbReference type="ARBA" id="ARBA00004496"/>
    </source>
</evidence>
<dbReference type="PRINTS" id="PR00411">
    <property type="entry name" value="PNDRDTASEI"/>
</dbReference>
<comment type="similarity">
    <text evidence="2 16">Belongs to the class-I pyridine nucleotide-disulfide oxidoreductase family.</text>
</comment>
<organism evidence="19 20">
    <name type="scientific">Glutamicibacter uratoxydans</name>
    <name type="common">Arthrobacter uratoxydans</name>
    <dbReference type="NCBI Taxonomy" id="43667"/>
    <lineage>
        <taxon>Bacteria</taxon>
        <taxon>Bacillati</taxon>
        <taxon>Actinomycetota</taxon>
        <taxon>Actinomycetes</taxon>
        <taxon>Micrococcales</taxon>
        <taxon>Micrococcaceae</taxon>
        <taxon>Glutamicibacter</taxon>
    </lineage>
</organism>
<dbReference type="Pfam" id="PF02852">
    <property type="entry name" value="Pyr_redox_dim"/>
    <property type="match status" value="1"/>
</dbReference>
<sequence length="459" mass="48320">MADSAATQEFDVLILGGGSAGYSAALRAIQLGYSVGLIEKEKLGGTCLHTGCIPTKAYLHAAELAENAREGAKYGINSSLQSIDMAGVRKYKEGIVAGKHKGLEGLLKMKKVNVITGNGRLVSQDSIDVDGTIYKGKNIILATGSESKTFGLEIGGRILTSTEALNMESVPKSAIVLGGGVIGVEFASVWNSFGVDVTIVEGLPSLVPNEDPAIIKVLERAFKKRGIKFNTGVFFEKVEQDANGVKVSLADGKVLEAEIVLVAVGRGPVTANLGYEEQGITIDRGFVITNERLHTGVGNIYAIGDIVPGVQLAHRGYQHGRFVAEEIAGLKPTIVEDINIPKVTFCEPEIASVGYSEPKAKEKFGADQIETTEYNLAGNGKSSILGTSGIIKMVRVKNGPIVGVHGIGGRIGEQIGEAQLIVNWEAFPEDVAQLIHAHPTQNESLGEAAMALAGAPLHG</sequence>
<evidence type="ECO:0000256" key="13">
    <source>
        <dbReference type="PIRSR" id="PIRSR000350-2"/>
    </source>
</evidence>
<dbReference type="OrthoDB" id="9800167at2"/>
<evidence type="ECO:0000256" key="9">
    <source>
        <dbReference type="ARBA" id="ARBA00023027"/>
    </source>
</evidence>
<feature type="active site" description="Proton acceptor" evidence="13">
    <location>
        <position position="438"/>
    </location>
</feature>
<dbReference type="InterPro" id="IPR001100">
    <property type="entry name" value="Pyr_nuc-diS_OxRdtase"/>
</dbReference>
<keyword evidence="8 16" id="KW-0560">Oxidoreductase</keyword>
<dbReference type="EMBL" id="BJNY01000015">
    <property type="protein sequence ID" value="GED07019.1"/>
    <property type="molecule type" value="Genomic_DNA"/>
</dbReference>
<dbReference type="InterPro" id="IPR036188">
    <property type="entry name" value="FAD/NAD-bd_sf"/>
</dbReference>
<dbReference type="GO" id="GO:0005737">
    <property type="term" value="C:cytoplasm"/>
    <property type="evidence" value="ECO:0007669"/>
    <property type="project" value="UniProtKB-SubCell"/>
</dbReference>
<dbReference type="PANTHER" id="PTHR22912">
    <property type="entry name" value="DISULFIDE OXIDOREDUCTASE"/>
    <property type="match status" value="1"/>
</dbReference>
<comment type="catalytic activity">
    <reaction evidence="12 16">
        <text>N(6)-[(R)-dihydrolipoyl]-L-lysyl-[protein] + NAD(+) = N(6)-[(R)-lipoyl]-L-lysyl-[protein] + NADH + H(+)</text>
        <dbReference type="Rhea" id="RHEA:15045"/>
        <dbReference type="Rhea" id="RHEA-COMP:10474"/>
        <dbReference type="Rhea" id="RHEA-COMP:10475"/>
        <dbReference type="ChEBI" id="CHEBI:15378"/>
        <dbReference type="ChEBI" id="CHEBI:57540"/>
        <dbReference type="ChEBI" id="CHEBI:57945"/>
        <dbReference type="ChEBI" id="CHEBI:83099"/>
        <dbReference type="ChEBI" id="CHEBI:83100"/>
        <dbReference type="EC" id="1.8.1.4"/>
    </reaction>
</comment>
<dbReference type="SUPFAM" id="SSF55424">
    <property type="entry name" value="FAD/NAD-linked reductases, dimerisation (C-terminal) domain"/>
    <property type="match status" value="1"/>
</dbReference>
<dbReference type="Pfam" id="PF07992">
    <property type="entry name" value="Pyr_redox_2"/>
    <property type="match status" value="1"/>
</dbReference>
<dbReference type="Gene3D" id="3.30.390.30">
    <property type="match status" value="1"/>
</dbReference>
<keyword evidence="7 14" id="KW-0274">FAD</keyword>
<keyword evidence="9 14" id="KW-0520">NAD</keyword>
<gene>
    <name evidence="19" type="primary">pdhD</name>
    <name evidence="19" type="ORF">AUR04nite_25510</name>
</gene>
<keyword evidence="14" id="KW-0547">Nucleotide-binding</keyword>
<dbReference type="PRINTS" id="PR00368">
    <property type="entry name" value="FADPNR"/>
</dbReference>
<dbReference type="PIRSF" id="PIRSF000350">
    <property type="entry name" value="Mercury_reductase_MerA"/>
    <property type="match status" value="1"/>
</dbReference>
<evidence type="ECO:0000256" key="6">
    <source>
        <dbReference type="ARBA" id="ARBA00022630"/>
    </source>
</evidence>
<dbReference type="InterPro" id="IPR023753">
    <property type="entry name" value="FAD/NAD-binding_dom"/>
</dbReference>
<feature type="binding site" evidence="14">
    <location>
        <position position="119"/>
    </location>
    <ligand>
        <name>FAD</name>
        <dbReference type="ChEBI" id="CHEBI:57692"/>
    </ligand>
</feature>
<dbReference type="NCBIfam" id="TIGR01350">
    <property type="entry name" value="lipoamide_DH"/>
    <property type="match status" value="1"/>
</dbReference>
<feature type="disulfide bond" description="Redox-active" evidence="15">
    <location>
        <begin position="47"/>
        <end position="52"/>
    </location>
</feature>
<dbReference type="RefSeq" id="WP_141365667.1">
    <property type="nucleotide sequence ID" value="NZ_BAAAJL010000010.1"/>
</dbReference>
<dbReference type="EC" id="1.8.1.4" evidence="3 16"/>
<evidence type="ECO:0000256" key="14">
    <source>
        <dbReference type="PIRSR" id="PIRSR000350-3"/>
    </source>
</evidence>
<reference evidence="19 20" key="1">
    <citation type="submission" date="2019-06" db="EMBL/GenBank/DDBJ databases">
        <title>Whole genome shotgun sequence of Glutamicibacter uratoxydans NBRC 15515.</title>
        <authorList>
            <person name="Hosoyama A."/>
            <person name="Uohara A."/>
            <person name="Ohji S."/>
            <person name="Ichikawa N."/>
        </authorList>
    </citation>
    <scope>NUCLEOTIDE SEQUENCE [LARGE SCALE GENOMIC DNA]</scope>
    <source>
        <strain evidence="19 20">NBRC 15515</strain>
    </source>
</reference>
<accession>A0A4Y4DNX4</accession>
<dbReference type="GO" id="GO:0006103">
    <property type="term" value="P:2-oxoglutarate metabolic process"/>
    <property type="evidence" value="ECO:0007669"/>
    <property type="project" value="TreeGrafter"/>
</dbReference>
<dbReference type="GO" id="GO:0050660">
    <property type="term" value="F:flavin adenine dinucleotide binding"/>
    <property type="evidence" value="ECO:0007669"/>
    <property type="project" value="InterPro"/>
</dbReference>
<evidence type="ECO:0000256" key="7">
    <source>
        <dbReference type="ARBA" id="ARBA00022827"/>
    </source>
</evidence>
<comment type="subcellular location">
    <subcellularLocation>
        <location evidence="1">Cytoplasm</location>
    </subcellularLocation>
</comment>
<evidence type="ECO:0000256" key="11">
    <source>
        <dbReference type="ARBA" id="ARBA00023284"/>
    </source>
</evidence>
<keyword evidence="10" id="KW-1015">Disulfide bond</keyword>
<dbReference type="SUPFAM" id="SSF51905">
    <property type="entry name" value="FAD/NAD(P)-binding domain"/>
    <property type="match status" value="1"/>
</dbReference>
<feature type="binding site" evidence="14">
    <location>
        <position position="305"/>
    </location>
    <ligand>
        <name>NAD(+)</name>
        <dbReference type="ChEBI" id="CHEBI:57540"/>
    </ligand>
</feature>
<dbReference type="PANTHER" id="PTHR22912:SF217">
    <property type="entry name" value="DIHYDROLIPOYL DEHYDROGENASE"/>
    <property type="match status" value="1"/>
</dbReference>
<feature type="binding site" evidence="14">
    <location>
        <position position="201"/>
    </location>
    <ligand>
        <name>NAD(+)</name>
        <dbReference type="ChEBI" id="CHEBI:57540"/>
    </ligand>
</feature>
<keyword evidence="6 16" id="KW-0285">Flavoprotein</keyword>
<evidence type="ECO:0000256" key="3">
    <source>
        <dbReference type="ARBA" id="ARBA00012608"/>
    </source>
</evidence>
<keyword evidence="11 16" id="KW-0676">Redox-active center</keyword>
<evidence type="ECO:0000256" key="16">
    <source>
        <dbReference type="RuleBase" id="RU003692"/>
    </source>
</evidence>
<evidence type="ECO:0000313" key="19">
    <source>
        <dbReference type="EMBL" id="GED07019.1"/>
    </source>
</evidence>
<dbReference type="PROSITE" id="PS00076">
    <property type="entry name" value="PYRIDINE_REDOX_1"/>
    <property type="match status" value="1"/>
</dbReference>
<evidence type="ECO:0000256" key="12">
    <source>
        <dbReference type="ARBA" id="ARBA00049187"/>
    </source>
</evidence>
<feature type="binding site" evidence="14">
    <location>
        <begin position="178"/>
        <end position="185"/>
    </location>
    <ligand>
        <name>NAD(+)</name>
        <dbReference type="ChEBI" id="CHEBI:57540"/>
    </ligand>
</feature>
<dbReference type="InterPro" id="IPR012999">
    <property type="entry name" value="Pyr_OxRdtase_I_AS"/>
</dbReference>
<keyword evidence="20" id="KW-1185">Reference proteome</keyword>
<evidence type="ECO:0000256" key="10">
    <source>
        <dbReference type="ARBA" id="ARBA00023157"/>
    </source>
</evidence>
<dbReference type="AlphaFoldDB" id="A0A4Y4DNX4"/>
<comment type="caution">
    <text evidence="19">The sequence shown here is derived from an EMBL/GenBank/DDBJ whole genome shotgun (WGS) entry which is preliminary data.</text>
</comment>
<dbReference type="InterPro" id="IPR016156">
    <property type="entry name" value="FAD/NAD-linked_Rdtase_dimer_sf"/>
</dbReference>